<dbReference type="Pfam" id="PF13302">
    <property type="entry name" value="Acetyltransf_3"/>
    <property type="match status" value="1"/>
</dbReference>
<evidence type="ECO:0000259" key="1">
    <source>
        <dbReference type="PROSITE" id="PS51186"/>
    </source>
</evidence>
<dbReference type="InterPro" id="IPR016181">
    <property type="entry name" value="Acyl_CoA_acyltransferase"/>
</dbReference>
<evidence type="ECO:0000313" key="3">
    <source>
        <dbReference type="Proteomes" id="UP001596512"/>
    </source>
</evidence>
<dbReference type="Proteomes" id="UP001596512">
    <property type="component" value="Unassembled WGS sequence"/>
</dbReference>
<dbReference type="EMBL" id="JBHTEY010000004">
    <property type="protein sequence ID" value="MFC7614126.1"/>
    <property type="molecule type" value="Genomic_DNA"/>
</dbReference>
<dbReference type="SUPFAM" id="SSF55729">
    <property type="entry name" value="Acyl-CoA N-acyltransferases (Nat)"/>
    <property type="match status" value="1"/>
</dbReference>
<gene>
    <name evidence="2" type="ORF">ACFQV2_11790</name>
</gene>
<evidence type="ECO:0000313" key="2">
    <source>
        <dbReference type="EMBL" id="MFC7614126.1"/>
    </source>
</evidence>
<keyword evidence="3" id="KW-1185">Reference proteome</keyword>
<organism evidence="2 3">
    <name type="scientific">Actinokineospora soli</name>
    <dbReference type="NCBI Taxonomy" id="1048753"/>
    <lineage>
        <taxon>Bacteria</taxon>
        <taxon>Bacillati</taxon>
        <taxon>Actinomycetota</taxon>
        <taxon>Actinomycetes</taxon>
        <taxon>Pseudonocardiales</taxon>
        <taxon>Pseudonocardiaceae</taxon>
        <taxon>Actinokineospora</taxon>
    </lineage>
</organism>
<reference evidence="3" key="1">
    <citation type="journal article" date="2019" name="Int. J. Syst. Evol. Microbiol.">
        <title>The Global Catalogue of Microorganisms (GCM) 10K type strain sequencing project: providing services to taxonomists for standard genome sequencing and annotation.</title>
        <authorList>
            <consortium name="The Broad Institute Genomics Platform"/>
            <consortium name="The Broad Institute Genome Sequencing Center for Infectious Disease"/>
            <person name="Wu L."/>
            <person name="Ma J."/>
        </authorList>
    </citation>
    <scope>NUCLEOTIDE SEQUENCE [LARGE SCALE GENOMIC DNA]</scope>
    <source>
        <strain evidence="3">JCM 17695</strain>
    </source>
</reference>
<accession>A0ABW2TL49</accession>
<keyword evidence="2" id="KW-0808">Transferase</keyword>
<dbReference type="InterPro" id="IPR000182">
    <property type="entry name" value="GNAT_dom"/>
</dbReference>
<dbReference type="Gene3D" id="3.40.630.30">
    <property type="match status" value="1"/>
</dbReference>
<comment type="caution">
    <text evidence="2">The sequence shown here is derived from an EMBL/GenBank/DDBJ whole genome shotgun (WGS) entry which is preliminary data.</text>
</comment>
<keyword evidence="2" id="KW-0012">Acyltransferase</keyword>
<protein>
    <submittedName>
        <fullName evidence="2">GNAT family N-acetyltransferase</fullName>
        <ecNumber evidence="2">2.3.-.-</ecNumber>
    </submittedName>
</protein>
<feature type="domain" description="N-acetyltransferase" evidence="1">
    <location>
        <begin position="7"/>
        <end position="166"/>
    </location>
</feature>
<dbReference type="GO" id="GO:0016746">
    <property type="term" value="F:acyltransferase activity"/>
    <property type="evidence" value="ECO:0007669"/>
    <property type="project" value="UniProtKB-KW"/>
</dbReference>
<dbReference type="EC" id="2.3.-.-" evidence="2"/>
<proteinExistence type="predicted"/>
<sequence>MPTGARIEFVRLTEVPLPVVMAMLNEPRNARHMPLSAEFSEELAAHWVQGKDGQWALHGYGPWAILVDGEFAGWGGFQHEENGADFALVLLPEQWGRGAEITRVALDRGFDELGLDEVIIALPFTRNPTRVVARFGFVPDGEVSYCGSSFRQYRLSRDVWTAVKVARFKANP</sequence>
<dbReference type="PROSITE" id="PS51186">
    <property type="entry name" value="GNAT"/>
    <property type="match status" value="1"/>
</dbReference>
<name>A0ABW2TL49_9PSEU</name>